<keyword evidence="1" id="KW-0472">Membrane</keyword>
<organism evidence="2 3">
    <name type="scientific">Knipowitschia caucasica</name>
    <name type="common">Caucasian dwarf goby</name>
    <name type="synonym">Pomatoschistus caucasicus</name>
    <dbReference type="NCBI Taxonomy" id="637954"/>
    <lineage>
        <taxon>Eukaryota</taxon>
        <taxon>Metazoa</taxon>
        <taxon>Chordata</taxon>
        <taxon>Craniata</taxon>
        <taxon>Vertebrata</taxon>
        <taxon>Euteleostomi</taxon>
        <taxon>Actinopterygii</taxon>
        <taxon>Neopterygii</taxon>
        <taxon>Teleostei</taxon>
        <taxon>Neoteleostei</taxon>
        <taxon>Acanthomorphata</taxon>
        <taxon>Gobiaria</taxon>
        <taxon>Gobiiformes</taxon>
        <taxon>Gobioidei</taxon>
        <taxon>Gobiidae</taxon>
        <taxon>Gobiinae</taxon>
        <taxon>Knipowitschia</taxon>
    </lineage>
</organism>
<evidence type="ECO:0000313" key="3">
    <source>
        <dbReference type="Proteomes" id="UP001497482"/>
    </source>
</evidence>
<dbReference type="EMBL" id="OZ035841">
    <property type="protein sequence ID" value="CAL1590444.1"/>
    <property type="molecule type" value="Genomic_DNA"/>
</dbReference>
<dbReference type="Proteomes" id="UP001497482">
    <property type="component" value="Chromosome 19"/>
</dbReference>
<keyword evidence="1" id="KW-0812">Transmembrane</keyword>
<gene>
    <name evidence="2" type="ORF">KC01_LOCUS19956</name>
</gene>
<protein>
    <submittedName>
        <fullName evidence="2">Uncharacterized protein</fullName>
    </submittedName>
</protein>
<feature type="transmembrane region" description="Helical" evidence="1">
    <location>
        <begin position="49"/>
        <end position="73"/>
    </location>
</feature>
<dbReference type="AlphaFoldDB" id="A0AAV2KLE9"/>
<evidence type="ECO:0000313" key="2">
    <source>
        <dbReference type="EMBL" id="CAL1590444.1"/>
    </source>
</evidence>
<reference evidence="2 3" key="1">
    <citation type="submission" date="2024-04" db="EMBL/GenBank/DDBJ databases">
        <authorList>
            <person name="Waldvogel A.-M."/>
            <person name="Schoenle A."/>
        </authorList>
    </citation>
    <scope>NUCLEOTIDE SEQUENCE [LARGE SCALE GENOMIC DNA]</scope>
</reference>
<evidence type="ECO:0000256" key="1">
    <source>
        <dbReference type="SAM" id="Phobius"/>
    </source>
</evidence>
<accession>A0AAV2KLE9</accession>
<name>A0AAV2KLE9_KNICA</name>
<keyword evidence="3" id="KW-1185">Reference proteome</keyword>
<proteinExistence type="predicted"/>
<keyword evidence="1" id="KW-1133">Transmembrane helix</keyword>
<sequence length="177" mass="18655">MDTFGNCVYNLPEHGDNSSNDWRKCAVASCGKLLYGTYDQPEVGESRSFAVYVLGGVLAVTLIVPLFLVLAIYKIKKKSQSSVSIECLLGLPSLPLTSLVSPSPSSLTSLVSPRPSSMTSLVSPRPSSLTSLVSPWPSFLTSNLSGVSLAFLNDLSGVSLAFPPDLSGVSLAFPPDL</sequence>